<dbReference type="SMART" id="SM00758">
    <property type="entry name" value="PA14"/>
    <property type="match status" value="1"/>
</dbReference>
<evidence type="ECO:0000256" key="5">
    <source>
        <dbReference type="ARBA" id="ARBA00023004"/>
    </source>
</evidence>
<evidence type="ECO:0000313" key="9">
    <source>
        <dbReference type="EMBL" id="SER42627.1"/>
    </source>
</evidence>
<feature type="binding site" description="covalent" evidence="6">
    <location>
        <position position="275"/>
    </location>
    <ligand>
        <name>heme c</name>
        <dbReference type="ChEBI" id="CHEBI:61717"/>
    </ligand>
</feature>
<dbReference type="PROSITE" id="PS51007">
    <property type="entry name" value="CYTC"/>
    <property type="match status" value="1"/>
</dbReference>
<dbReference type="InParanoid" id="A0A1H9P3I3"/>
<evidence type="ECO:0000259" key="8">
    <source>
        <dbReference type="PROSITE" id="PS51820"/>
    </source>
</evidence>
<protein>
    <submittedName>
        <fullName evidence="9">Cytochrome c</fullName>
    </submittedName>
</protein>
<feature type="domain" description="PA14" evidence="8">
    <location>
        <begin position="379"/>
        <end position="522"/>
    </location>
</feature>
<dbReference type="GO" id="GO:0005506">
    <property type="term" value="F:iron ion binding"/>
    <property type="evidence" value="ECO:0007669"/>
    <property type="project" value="InterPro"/>
</dbReference>
<reference evidence="10" key="1">
    <citation type="submission" date="2016-10" db="EMBL/GenBank/DDBJ databases">
        <authorList>
            <person name="Varghese N."/>
            <person name="Submissions S."/>
        </authorList>
    </citation>
    <scope>NUCLEOTIDE SEQUENCE [LARGE SCALE GENOMIC DNA]</scope>
    <source>
        <strain evidence="10">DSM 24740</strain>
    </source>
</reference>
<dbReference type="Pfam" id="PF07691">
    <property type="entry name" value="PA14"/>
    <property type="match status" value="1"/>
</dbReference>
<feature type="binding site" description="covalent" evidence="6">
    <location>
        <position position="324"/>
    </location>
    <ligand>
        <name>heme c</name>
        <dbReference type="ChEBI" id="CHEBI:61717"/>
    </ligand>
</feature>
<gene>
    <name evidence="9" type="ORF">SAMN05444359_14211</name>
</gene>
<proteinExistence type="predicted"/>
<dbReference type="Gene3D" id="1.10.760.10">
    <property type="entry name" value="Cytochrome c-like domain"/>
    <property type="match status" value="1"/>
</dbReference>
<dbReference type="PANTHER" id="PTHR33546">
    <property type="entry name" value="LARGE, MULTIFUNCTIONAL SECRETED PROTEIN-RELATED"/>
    <property type="match status" value="1"/>
</dbReference>
<dbReference type="EMBL" id="FOFB01000042">
    <property type="protein sequence ID" value="SER42627.1"/>
    <property type="molecule type" value="Genomic_DNA"/>
</dbReference>
<dbReference type="RefSeq" id="WP_245748668.1">
    <property type="nucleotide sequence ID" value="NZ_FOFB01000042.1"/>
</dbReference>
<dbReference type="InterPro" id="IPR009056">
    <property type="entry name" value="Cyt_c-like_dom"/>
</dbReference>
<sequence length="999" mass="110594">MQNHFLLFSRLSALLSCLIILGGCQQTEFPTHERALSPWVFRSVLDDQPRMLTAALHKDLFVAYSAETGALYKAWKGDVDLDGAVYTTAHGPQPEAIGKVWLKDTMAQHWLLYQQGNMSPVRPDVQYLGHEIKDGQLYIKSKLMATDGSFNVTVTERPEVILRENGLMGLERTFFVEGVPENSSLALRCVIDGIPTSKSISTNARFEVMEQQDVRTSNLRALSIYGVLTMATDQPTYLRTHFVRSPTLPDDNADAGAILADAREAGEKLIERNGCKTCHNTRVKTIGPAYMAIAERYPNTTASLEKLSAKVIKGGAGVWGKAAMTAHDHIPPSDIRTMVQWVLDLDKDSEAEMVAEDPGILFASKTDALEADPAITDDGLGAGARAEVFPVPDGISRLEQVAWEKEPLFTGVVPRIRFDGADFGKLEDLFAIRFSGYLKIPETSNYLFRLASDDGSRLIIDGQEIVNADGLHGPEARDGEIALAAGNHPFTIEYFENGGGQTVIFEWRSFFSPEWQTVPTENLGYDLRQNLVAELPEPMDRGKIRPGDATRLTDVHPAYTLRQARPDGFTPKVGGMDFLSDGRLVVSTWDAEGAVYLIDGVQTGEPSQMTTKKIATGLAEPLGLKVVDDEIYIMQKQELTRLIDHDGDELIDEYQTVCNDWETTANFHEFGFGLAYEAPYFYATLAIGILPGGASAPNQPRSRGKCVRIHRETGELEYIASGLRTPNGINQGVDGELFIADNQGDWLPASKILHVTEGAFFNSYAVPGEENKTVKPPVVWLPQDEIGNSPSTPNYLNDGPYKGQMIHGEITHGGLKRVFVEQVNGQYQGTVFRFIQGLEAGVNRNVWGPDGALYIGMVGSTGNWGDAGKLYYGLQSVKYNGEPAFEVLAIRTEADGFELEFTQPVAEGFGKSAAEFPLTRWYYLPTANYGGPKMDETPLTVNDIQWSADRKKVRLTFDGLKTEHVYYFRLPQEWRDTSGRQLWSTESWTTVNYVPQVSR</sequence>
<dbReference type="AlphaFoldDB" id="A0A1H9P3I3"/>
<dbReference type="GO" id="GO:0020037">
    <property type="term" value="F:heme binding"/>
    <property type="evidence" value="ECO:0007669"/>
    <property type="project" value="InterPro"/>
</dbReference>
<dbReference type="InterPro" id="IPR011658">
    <property type="entry name" value="PA14_dom"/>
</dbReference>
<keyword evidence="5 6" id="KW-0408">Iron</keyword>
<keyword evidence="2 6" id="KW-0349">Heme</keyword>
<dbReference type="PRINTS" id="PR00606">
    <property type="entry name" value="CYTCHROMECID"/>
</dbReference>
<evidence type="ECO:0000259" key="7">
    <source>
        <dbReference type="PROSITE" id="PS51007"/>
    </source>
</evidence>
<comment type="PTM">
    <text evidence="6">Binds 1 heme c group covalently per subunit.</text>
</comment>
<keyword evidence="4" id="KW-0249">Electron transport</keyword>
<dbReference type="Pfam" id="PF00034">
    <property type="entry name" value="Cytochrom_C"/>
    <property type="match status" value="1"/>
</dbReference>
<dbReference type="Gene3D" id="2.120.10.30">
    <property type="entry name" value="TolB, C-terminal domain"/>
    <property type="match status" value="1"/>
</dbReference>
<dbReference type="Proteomes" id="UP000199021">
    <property type="component" value="Unassembled WGS sequence"/>
</dbReference>
<evidence type="ECO:0000256" key="3">
    <source>
        <dbReference type="ARBA" id="ARBA00022723"/>
    </source>
</evidence>
<keyword evidence="1" id="KW-0813">Transport</keyword>
<dbReference type="PANTHER" id="PTHR33546:SF1">
    <property type="entry name" value="LARGE, MULTIFUNCTIONAL SECRETED PROTEIN"/>
    <property type="match status" value="1"/>
</dbReference>
<keyword evidence="3 6" id="KW-0479">Metal-binding</keyword>
<evidence type="ECO:0000256" key="6">
    <source>
        <dbReference type="PIRSR" id="PIRSR602324-1"/>
    </source>
</evidence>
<dbReference type="InterPro" id="IPR002324">
    <property type="entry name" value="Cyt_c_ID"/>
</dbReference>
<dbReference type="InterPro" id="IPR011042">
    <property type="entry name" value="6-blade_b-propeller_TolB-like"/>
</dbReference>
<dbReference type="PROSITE" id="PS51820">
    <property type="entry name" value="PA14"/>
    <property type="match status" value="1"/>
</dbReference>
<evidence type="ECO:0000313" key="10">
    <source>
        <dbReference type="Proteomes" id="UP000199021"/>
    </source>
</evidence>
<dbReference type="SUPFAM" id="SSF63829">
    <property type="entry name" value="Calcium-dependent phosphotriesterase"/>
    <property type="match status" value="1"/>
</dbReference>
<evidence type="ECO:0000256" key="1">
    <source>
        <dbReference type="ARBA" id="ARBA00022448"/>
    </source>
</evidence>
<evidence type="ECO:0000256" key="2">
    <source>
        <dbReference type="ARBA" id="ARBA00022617"/>
    </source>
</evidence>
<evidence type="ECO:0000256" key="4">
    <source>
        <dbReference type="ARBA" id="ARBA00022982"/>
    </source>
</evidence>
<keyword evidence="10" id="KW-1185">Reference proteome</keyword>
<feature type="binding site" description="covalent" evidence="6">
    <location>
        <position position="279"/>
    </location>
    <ligand>
        <name>heme c</name>
        <dbReference type="ChEBI" id="CHEBI:61717"/>
    </ligand>
</feature>
<dbReference type="STRING" id="478744.SAMN05444359_14211"/>
<accession>A0A1H9P3I3</accession>
<dbReference type="GO" id="GO:0009055">
    <property type="term" value="F:electron transfer activity"/>
    <property type="evidence" value="ECO:0007669"/>
    <property type="project" value="InterPro"/>
</dbReference>
<feature type="domain" description="Cytochrome c" evidence="7">
    <location>
        <begin position="261"/>
        <end position="346"/>
    </location>
</feature>
<dbReference type="SUPFAM" id="SSF46626">
    <property type="entry name" value="Cytochrome c"/>
    <property type="match status" value="1"/>
</dbReference>
<dbReference type="InterPro" id="IPR036909">
    <property type="entry name" value="Cyt_c-like_dom_sf"/>
</dbReference>
<name>A0A1H9P3I3_9BACT</name>
<dbReference type="Gene3D" id="3.90.182.10">
    <property type="entry name" value="Toxin - Anthrax Protective Antigen,domain 1"/>
    <property type="match status" value="1"/>
</dbReference>
<dbReference type="InterPro" id="IPR037524">
    <property type="entry name" value="PA14/GLEYA"/>
</dbReference>
<dbReference type="SUPFAM" id="SSF56988">
    <property type="entry name" value="Anthrax protective antigen"/>
    <property type="match status" value="1"/>
</dbReference>
<organism evidence="9 10">
    <name type="scientific">Neolewinella agarilytica</name>
    <dbReference type="NCBI Taxonomy" id="478744"/>
    <lineage>
        <taxon>Bacteria</taxon>
        <taxon>Pseudomonadati</taxon>
        <taxon>Bacteroidota</taxon>
        <taxon>Saprospiria</taxon>
        <taxon>Saprospirales</taxon>
        <taxon>Lewinellaceae</taxon>
        <taxon>Neolewinella</taxon>
    </lineage>
</organism>